<proteinExistence type="inferred from homology"/>
<dbReference type="EMBL" id="RCHS01000385">
    <property type="protein sequence ID" value="RMX59257.1"/>
    <property type="molecule type" value="Genomic_DNA"/>
</dbReference>
<dbReference type="Gene3D" id="3.30.1330.30">
    <property type="match status" value="1"/>
</dbReference>
<dbReference type="SUPFAM" id="SSF55315">
    <property type="entry name" value="L30e-like"/>
    <property type="match status" value="1"/>
</dbReference>
<dbReference type="InterPro" id="IPR004038">
    <property type="entry name" value="Ribosomal_eL8/eL30/eS12/Gad45"/>
</dbReference>
<feature type="domain" description="Ribosomal protein eL8/eL30/eS12/Gadd45" evidence="7">
    <location>
        <begin position="77"/>
        <end position="131"/>
    </location>
</feature>
<keyword evidence="3 6" id="KW-0694">RNA-binding</keyword>
<evidence type="ECO:0000256" key="2">
    <source>
        <dbReference type="ARBA" id="ARBA00007337"/>
    </source>
</evidence>
<evidence type="ECO:0000256" key="3">
    <source>
        <dbReference type="ARBA" id="ARBA00022884"/>
    </source>
</evidence>
<dbReference type="Pfam" id="PF01248">
    <property type="entry name" value="Ribosomal_L7Ae"/>
    <property type="match status" value="1"/>
</dbReference>
<comment type="similarity">
    <text evidence="2 6">Belongs to the eukaryotic ribosomal protein eL8 family.</text>
</comment>
<dbReference type="PRINTS" id="PR00883">
    <property type="entry name" value="NUCLEARHMG"/>
</dbReference>
<evidence type="ECO:0000313" key="9">
    <source>
        <dbReference type="Proteomes" id="UP000275408"/>
    </source>
</evidence>
<dbReference type="GO" id="GO:0031429">
    <property type="term" value="C:box H/ACA snoRNP complex"/>
    <property type="evidence" value="ECO:0007669"/>
    <property type="project" value="UniProtKB-UniRule"/>
</dbReference>
<dbReference type="InterPro" id="IPR018492">
    <property type="entry name" value="Ribosomal_eL8/Nhp2"/>
</dbReference>
<protein>
    <recommendedName>
        <fullName evidence="6">H/ACA ribonucleoprotein complex subunit 2</fullName>
    </recommendedName>
    <alternativeName>
        <fullName evidence="6">Nucleolar protein family A member 2</fullName>
    </alternativeName>
</protein>
<dbReference type="PRINTS" id="PR00881">
    <property type="entry name" value="L7ARS6FAMILY"/>
</dbReference>
<comment type="function">
    <text evidence="6">Common component of the spliceosome and rRNA processing machinery.</text>
</comment>
<evidence type="ECO:0000256" key="1">
    <source>
        <dbReference type="ARBA" id="ARBA00004604"/>
    </source>
</evidence>
<evidence type="ECO:0000259" key="7">
    <source>
        <dbReference type="Pfam" id="PF01248"/>
    </source>
</evidence>
<evidence type="ECO:0000256" key="4">
    <source>
        <dbReference type="ARBA" id="ARBA00023242"/>
    </source>
</evidence>
<organism evidence="8 9">
    <name type="scientific">Pocillopora damicornis</name>
    <name type="common">Cauliflower coral</name>
    <name type="synonym">Millepora damicornis</name>
    <dbReference type="NCBI Taxonomy" id="46731"/>
    <lineage>
        <taxon>Eukaryota</taxon>
        <taxon>Metazoa</taxon>
        <taxon>Cnidaria</taxon>
        <taxon>Anthozoa</taxon>
        <taxon>Hexacorallia</taxon>
        <taxon>Scleractinia</taxon>
        <taxon>Astrocoeniina</taxon>
        <taxon>Pocilloporidae</taxon>
        <taxon>Pocillopora</taxon>
    </lineage>
</organism>
<evidence type="ECO:0000313" key="8">
    <source>
        <dbReference type="EMBL" id="RMX59257.1"/>
    </source>
</evidence>
<feature type="non-terminal residue" evidence="8">
    <location>
        <position position="131"/>
    </location>
</feature>
<comment type="caution">
    <text evidence="8">The sequence shown here is derived from an EMBL/GenBank/DDBJ whole genome shotgun (WGS) entry which is preliminary data.</text>
</comment>
<keyword evidence="9" id="KW-1185">Reference proteome</keyword>
<dbReference type="InterPro" id="IPR002415">
    <property type="entry name" value="H/ACA_rnp_Nhp2-like"/>
</dbReference>
<dbReference type="OrthoDB" id="1924699at2759"/>
<reference evidence="8 9" key="1">
    <citation type="journal article" date="2018" name="Sci. Rep.">
        <title>Comparative analysis of the Pocillopora damicornis genome highlights role of immune system in coral evolution.</title>
        <authorList>
            <person name="Cunning R."/>
            <person name="Bay R.A."/>
            <person name="Gillette P."/>
            <person name="Baker A.C."/>
            <person name="Traylor-Knowles N."/>
        </authorList>
    </citation>
    <scope>NUCLEOTIDE SEQUENCE [LARGE SCALE GENOMIC DNA]</scope>
    <source>
        <strain evidence="8">RSMAS</strain>
        <tissue evidence="8">Whole animal</tissue>
    </source>
</reference>
<dbReference type="STRING" id="46731.A0A3M6V056"/>
<dbReference type="Proteomes" id="UP000275408">
    <property type="component" value="Unassembled WGS sequence"/>
</dbReference>
<dbReference type="GO" id="GO:0003723">
    <property type="term" value="F:RNA binding"/>
    <property type="evidence" value="ECO:0007669"/>
    <property type="project" value="UniProtKB-UniRule"/>
</dbReference>
<dbReference type="AlphaFoldDB" id="A0A3M6V056"/>
<dbReference type="InterPro" id="IPR029064">
    <property type="entry name" value="Ribosomal_eL30-like_sf"/>
</dbReference>
<keyword evidence="4 6" id="KW-0539">Nucleus</keyword>
<accession>A0A3M6V056</accession>
<evidence type="ECO:0000256" key="5">
    <source>
        <dbReference type="ARBA" id="ARBA00023274"/>
    </source>
</evidence>
<sequence length="131" mass="14666">MTFNLKEPITYGLLFKHAHASVVTLCTWEQRFVSDQLLVLSEANSAERTLNQEHNMASDEVNPKAFPLADPQLTVTILDLLQQASSYKQLRKGANEATKCLNRGVAEFIVMAADTEPLEILLHLPLLCEDK</sequence>
<dbReference type="GO" id="GO:0000398">
    <property type="term" value="P:mRNA splicing, via spliceosome"/>
    <property type="evidence" value="ECO:0007669"/>
    <property type="project" value="UniProtKB-UniRule"/>
</dbReference>
<comment type="function">
    <text evidence="6">Required for ribosome biogenesis. Part of a complex which catalyzes pseudouridylation of rRNA. This involves the isomerization of uridine such that the ribose is subsequently attached to C5, instead of the normal N1. Pseudouridine ('psi') residues may serve to stabilize the conformation of rRNAs.</text>
</comment>
<gene>
    <name evidence="8" type="ORF">pdam_00005730</name>
</gene>
<dbReference type="InterPro" id="IPR050257">
    <property type="entry name" value="eL8/uL1-like"/>
</dbReference>
<name>A0A3M6V056_POCDA</name>
<comment type="subcellular location">
    <subcellularLocation>
        <location evidence="1 6">Nucleus</location>
        <location evidence="1 6">Nucleolus</location>
    </subcellularLocation>
</comment>
<dbReference type="GO" id="GO:0031120">
    <property type="term" value="P:snRNA pseudouridine synthesis"/>
    <property type="evidence" value="ECO:0007669"/>
    <property type="project" value="UniProtKB-UniRule"/>
</dbReference>
<evidence type="ECO:0000256" key="6">
    <source>
        <dbReference type="RuleBase" id="RU366039"/>
    </source>
</evidence>
<keyword evidence="5 6" id="KW-0687">Ribonucleoprotein</keyword>
<dbReference type="PANTHER" id="PTHR23105">
    <property type="entry name" value="RIBOSOMAL PROTEIN L7AE FAMILY MEMBER"/>
    <property type="match status" value="1"/>
</dbReference>